<dbReference type="InterPro" id="IPR015942">
    <property type="entry name" value="Asp/Glu/hydantoin_racemase"/>
</dbReference>
<dbReference type="GO" id="GO:0071555">
    <property type="term" value="P:cell wall organization"/>
    <property type="evidence" value="ECO:0007669"/>
    <property type="project" value="UniProtKB-KW"/>
</dbReference>
<keyword evidence="4 7" id="KW-0573">Peptidoglycan synthesis</keyword>
<evidence type="ECO:0000256" key="4">
    <source>
        <dbReference type="ARBA" id="ARBA00022984"/>
    </source>
</evidence>
<keyword evidence="6 7" id="KW-0961">Cell wall biogenesis/degradation</keyword>
<evidence type="ECO:0000256" key="3">
    <source>
        <dbReference type="ARBA" id="ARBA00022960"/>
    </source>
</evidence>
<keyword evidence="3 7" id="KW-0133">Cell shape</keyword>
<organism evidence="8 9">
    <name type="scientific">Allofranklinella schreckenbergeri</name>
    <dbReference type="NCBI Taxonomy" id="1076744"/>
    <lineage>
        <taxon>Bacteria</taxon>
        <taxon>Pseudomonadati</taxon>
        <taxon>Pseudomonadota</taxon>
        <taxon>Betaproteobacteria</taxon>
        <taxon>Burkholderiales</taxon>
        <taxon>Comamonadaceae</taxon>
        <taxon>Allofranklinella</taxon>
    </lineage>
</organism>
<proteinExistence type="inferred from homology"/>
<feature type="active site" description="Proton donor/acceptor" evidence="7">
    <location>
        <position position="86"/>
    </location>
</feature>
<dbReference type="InterPro" id="IPR018187">
    <property type="entry name" value="Asp/Glu_racemase_AS_1"/>
</dbReference>
<protein>
    <recommendedName>
        <fullName evidence="2 7">Glutamate racemase</fullName>
        <ecNumber evidence="2 7">5.1.1.3</ecNumber>
    </recommendedName>
</protein>
<dbReference type="PANTHER" id="PTHR21198">
    <property type="entry name" value="GLUTAMATE RACEMASE"/>
    <property type="match status" value="1"/>
</dbReference>
<dbReference type="Proteomes" id="UP000267521">
    <property type="component" value="Unassembled WGS sequence"/>
</dbReference>
<dbReference type="InterPro" id="IPR004391">
    <property type="entry name" value="Glu_race"/>
</dbReference>
<dbReference type="PANTHER" id="PTHR21198:SF2">
    <property type="entry name" value="GLUTAMATE RACEMASE"/>
    <property type="match status" value="1"/>
</dbReference>
<comment type="caution">
    <text evidence="8">The sequence shown here is derived from an EMBL/GenBank/DDBJ whole genome shotgun (WGS) entry which is preliminary data.</text>
</comment>
<feature type="binding site" evidence="7">
    <location>
        <begin position="87"/>
        <end position="88"/>
    </location>
    <ligand>
        <name>substrate</name>
    </ligand>
</feature>
<evidence type="ECO:0000256" key="6">
    <source>
        <dbReference type="ARBA" id="ARBA00023316"/>
    </source>
</evidence>
<dbReference type="GO" id="GO:0008881">
    <property type="term" value="F:glutamate racemase activity"/>
    <property type="evidence" value="ECO:0007669"/>
    <property type="project" value="UniProtKB-UniRule"/>
</dbReference>
<feature type="active site" description="Proton donor/acceptor" evidence="7">
    <location>
        <position position="200"/>
    </location>
</feature>
<evidence type="ECO:0000313" key="8">
    <source>
        <dbReference type="EMBL" id="RMX00057.1"/>
    </source>
</evidence>
<sequence length="296" mass="31003">MSTTVAQPVALQASTRPIGVFDSGIGGLSILHALQQALPGEAFVYFSDAGHAPYGERPDAFIAQRCLHITEALIRQQGIKALVVACNTATTVAIHWLRQRHPDLPIIGVEPALKPALERSASAQVAVLATDRTLSSAKYQALAARMAQAYPHARIVAVPCSGLAGAIESGDVALVDTLCARYTAQACQTAPGVDTLVLGCTHYPLALEALRRHAPTGLAFIDSAPAVARQTRMRLDAVGLLAPQPKGWPPQPARPGLQLLGSGDVHALQAQAKRHLAHLTHVGRIGEGAQAKGQAA</sequence>
<reference evidence="8 9" key="1">
    <citation type="submission" date="2018-10" db="EMBL/GenBank/DDBJ databases">
        <title>Comamonadaceae CDC group NO-1 genome sequencing and assembly.</title>
        <authorList>
            <person name="Bernier A.-M."/>
            <person name="Bernard K."/>
        </authorList>
    </citation>
    <scope>NUCLEOTIDE SEQUENCE [LARGE SCALE GENOMIC DNA]</scope>
    <source>
        <strain evidence="8 9">NML970147</strain>
    </source>
</reference>
<comment type="catalytic activity">
    <reaction evidence="1 7">
        <text>L-glutamate = D-glutamate</text>
        <dbReference type="Rhea" id="RHEA:12813"/>
        <dbReference type="ChEBI" id="CHEBI:29985"/>
        <dbReference type="ChEBI" id="CHEBI:29986"/>
        <dbReference type="EC" id="5.1.1.3"/>
    </reaction>
</comment>
<dbReference type="Pfam" id="PF01177">
    <property type="entry name" value="Asp_Glu_race"/>
    <property type="match status" value="1"/>
</dbReference>
<dbReference type="GO" id="GO:0009252">
    <property type="term" value="P:peptidoglycan biosynthetic process"/>
    <property type="evidence" value="ECO:0007669"/>
    <property type="project" value="UniProtKB-UniRule"/>
</dbReference>
<feature type="binding site" evidence="7">
    <location>
        <begin position="22"/>
        <end position="23"/>
    </location>
    <ligand>
        <name>substrate</name>
    </ligand>
</feature>
<name>A0A3M6QAR1_9BURK</name>
<evidence type="ECO:0000256" key="2">
    <source>
        <dbReference type="ARBA" id="ARBA00013090"/>
    </source>
</evidence>
<evidence type="ECO:0000313" key="9">
    <source>
        <dbReference type="Proteomes" id="UP000267521"/>
    </source>
</evidence>
<gene>
    <name evidence="7 8" type="primary">murI</name>
    <name evidence="8" type="ORF">EBQ26_02990</name>
</gene>
<evidence type="ECO:0000256" key="5">
    <source>
        <dbReference type="ARBA" id="ARBA00023235"/>
    </source>
</evidence>
<dbReference type="AlphaFoldDB" id="A0A3M6QAR1"/>
<feature type="binding site" evidence="7">
    <location>
        <begin position="54"/>
        <end position="55"/>
    </location>
    <ligand>
        <name>substrate</name>
    </ligand>
</feature>
<comment type="pathway">
    <text evidence="7">Cell wall biogenesis; peptidoglycan biosynthesis.</text>
</comment>
<evidence type="ECO:0000256" key="1">
    <source>
        <dbReference type="ARBA" id="ARBA00001602"/>
    </source>
</evidence>
<accession>A0A3M6QAR1</accession>
<dbReference type="EC" id="5.1.1.3" evidence="2 7"/>
<evidence type="ECO:0000256" key="7">
    <source>
        <dbReference type="HAMAP-Rule" id="MF_00258"/>
    </source>
</evidence>
<dbReference type="NCBIfam" id="TIGR00067">
    <property type="entry name" value="glut_race"/>
    <property type="match status" value="1"/>
</dbReference>
<dbReference type="GO" id="GO:0008360">
    <property type="term" value="P:regulation of cell shape"/>
    <property type="evidence" value="ECO:0007669"/>
    <property type="project" value="UniProtKB-KW"/>
</dbReference>
<dbReference type="HAMAP" id="MF_00258">
    <property type="entry name" value="Glu_racemase"/>
    <property type="match status" value="1"/>
</dbReference>
<dbReference type="EMBL" id="RDQM01000003">
    <property type="protein sequence ID" value="RMX00057.1"/>
    <property type="molecule type" value="Genomic_DNA"/>
</dbReference>
<comment type="function">
    <text evidence="7">Provides the (R)-glutamate required for cell wall biosynthesis.</text>
</comment>
<dbReference type="PROSITE" id="PS00923">
    <property type="entry name" value="ASP_GLU_RACEMASE_1"/>
    <property type="match status" value="1"/>
</dbReference>
<dbReference type="SUPFAM" id="SSF53681">
    <property type="entry name" value="Aspartate/glutamate racemase"/>
    <property type="match status" value="2"/>
</dbReference>
<dbReference type="RefSeq" id="WP_122237558.1">
    <property type="nucleotide sequence ID" value="NZ_RDQM01000003.1"/>
</dbReference>
<keyword evidence="5 7" id="KW-0413">Isomerase</keyword>
<dbReference type="InterPro" id="IPR001920">
    <property type="entry name" value="Asp/Glu_race"/>
</dbReference>
<dbReference type="Gene3D" id="3.40.50.1860">
    <property type="match status" value="2"/>
</dbReference>
<feature type="binding site" evidence="7">
    <location>
        <begin position="201"/>
        <end position="202"/>
    </location>
    <ligand>
        <name>substrate</name>
    </ligand>
</feature>
<comment type="similarity">
    <text evidence="7">Belongs to the aspartate/glutamate racemases family.</text>
</comment>
<dbReference type="UniPathway" id="UPA00219"/>